<dbReference type="MGI" id="MGI:2180003">
    <property type="gene designation" value="Xpnpep1"/>
</dbReference>
<dbReference type="VEuPathDB" id="HostDB:ENSMUSG00000025027"/>
<dbReference type="Ensembl" id="ENSMUST00000182500.8">
    <property type="protein sequence ID" value="ENSMUSP00000138097.2"/>
    <property type="gene ID" value="ENSMUSG00000025027.19"/>
</dbReference>
<evidence type="ECO:0000256" key="1">
    <source>
        <dbReference type="SAM" id="MobiDB-lite"/>
    </source>
</evidence>
<dbReference type="Ensembl" id="ENSMUST00000236456.2">
    <property type="protein sequence ID" value="ENSMUSP00000157484.2"/>
    <property type="gene ID" value="ENSMUSG00000025027.19"/>
</dbReference>
<dbReference type="Proteomes" id="UP000000589">
    <property type="component" value="Chromosome 19"/>
</dbReference>
<reference evidence="2" key="3">
    <citation type="submission" date="2025-05" db="UniProtKB">
        <authorList>
            <consortium name="Ensembl"/>
        </authorList>
    </citation>
    <scope>IDENTIFICATION</scope>
    <source>
        <strain evidence="2">C57BL/6J</strain>
    </source>
</reference>
<evidence type="ECO:0000313" key="3">
    <source>
        <dbReference type="MGI" id="MGI:2180003"/>
    </source>
</evidence>
<dbReference type="AGR" id="MGI:2180003"/>
<reference evidence="2 4" key="1">
    <citation type="journal article" date="2009" name="PLoS Biol.">
        <title>Lineage-specific biology revealed by a finished genome assembly of the mouse.</title>
        <authorList>
            <consortium name="Mouse Genome Sequencing Consortium"/>
            <person name="Church D.M."/>
            <person name="Goodstadt L."/>
            <person name="Hillier L.W."/>
            <person name="Zody M.C."/>
            <person name="Goldstein S."/>
            <person name="She X."/>
            <person name="Bult C.J."/>
            <person name="Agarwala R."/>
            <person name="Cherry J.L."/>
            <person name="DiCuccio M."/>
            <person name="Hlavina W."/>
            <person name="Kapustin Y."/>
            <person name="Meric P."/>
            <person name="Maglott D."/>
            <person name="Birtle Z."/>
            <person name="Marques A.C."/>
            <person name="Graves T."/>
            <person name="Zhou S."/>
            <person name="Teague B."/>
            <person name="Potamousis K."/>
            <person name="Churas C."/>
            <person name="Place M."/>
            <person name="Herschleb J."/>
            <person name="Runnheim R."/>
            <person name="Forrest D."/>
            <person name="Amos-Landgraf J."/>
            <person name="Schwartz D.C."/>
            <person name="Cheng Z."/>
            <person name="Lindblad-Toh K."/>
            <person name="Eichler E.E."/>
            <person name="Ponting C.P."/>
        </authorList>
    </citation>
    <scope>NUCLEOTIDE SEQUENCE [LARGE SCALE GENOMIC DNA]</scope>
    <source>
        <strain evidence="2 4">C57BL/6J</strain>
    </source>
</reference>
<sequence length="59" mass="6643">MAASRKPPRVRPQDGSEGDFRTASAAATSYEELRIRGRTHPGLYHPVRRCPPERVHCTL</sequence>
<keyword evidence="4" id="KW-1185">Reference proteome</keyword>
<reference evidence="2" key="2">
    <citation type="journal article" date="2011" name="PLoS Biol.">
        <title>Modernizing reference genome assemblies.</title>
        <authorList>
            <person name="Church D.M."/>
            <person name="Schneider V.A."/>
            <person name="Graves T."/>
            <person name="Auger K."/>
            <person name="Cunningham F."/>
            <person name="Bouk N."/>
            <person name="Chen H.C."/>
            <person name="Agarwala R."/>
            <person name="McLaren W.M."/>
            <person name="Ritchie G.R."/>
            <person name="Albracht D."/>
            <person name="Kremitzki M."/>
            <person name="Rock S."/>
            <person name="Kotkiewicz H."/>
            <person name="Kremitzki C."/>
            <person name="Wollam A."/>
            <person name="Trani L."/>
            <person name="Fulton L."/>
            <person name="Fulton R."/>
            <person name="Matthews L."/>
            <person name="Whitehead S."/>
            <person name="Chow W."/>
            <person name="Torrance J."/>
            <person name="Dunn M."/>
            <person name="Harden G."/>
            <person name="Threadgold G."/>
            <person name="Wood J."/>
            <person name="Collins J."/>
            <person name="Heath P."/>
            <person name="Griffiths G."/>
            <person name="Pelan S."/>
            <person name="Grafham D."/>
            <person name="Eichler E.E."/>
            <person name="Weinstock G."/>
            <person name="Mardis E.R."/>
            <person name="Wilson R.K."/>
            <person name="Howe K."/>
            <person name="Flicek P."/>
            <person name="Hubbard T."/>
        </authorList>
    </citation>
    <scope>NUCLEOTIDE SEQUENCE [LARGE SCALE GENOMIC DNA]</scope>
    <source>
        <strain evidence="2">C57BL/6J</strain>
    </source>
</reference>
<dbReference type="Bgee" id="ENSMUSG00000025027">
    <property type="expression patterns" value="Expressed in gastrula and 263 other cell types or tissues"/>
</dbReference>
<dbReference type="ExpressionAtlas" id="S4R167">
    <property type="expression patterns" value="baseline and differential"/>
</dbReference>
<evidence type="ECO:0000313" key="2">
    <source>
        <dbReference type="Ensembl" id="ENSMUSP00000138097.2"/>
    </source>
</evidence>
<dbReference type="AlphaFoldDB" id="S4R167"/>
<protein>
    <submittedName>
        <fullName evidence="2">X-prolyl aminopeptidase (aminopeptidase P) 1, soluble</fullName>
    </submittedName>
</protein>
<feature type="region of interest" description="Disordered" evidence="1">
    <location>
        <begin position="1"/>
        <end position="25"/>
    </location>
</feature>
<dbReference type="Antibodypedia" id="31645">
    <property type="antibodies" value="206 antibodies from 33 providers"/>
</dbReference>
<name>S4R167_MOUSE</name>
<feature type="compositionally biased region" description="Basic and acidic residues" evidence="1">
    <location>
        <begin position="11"/>
        <end position="20"/>
    </location>
</feature>
<proteinExistence type="predicted"/>
<evidence type="ECO:0000313" key="4">
    <source>
        <dbReference type="Proteomes" id="UP000000589"/>
    </source>
</evidence>
<dbReference type="HOGENOM" id="CLU_2960127_0_0_1"/>
<gene>
    <name evidence="2 3" type="primary">Xpnpep1</name>
</gene>
<organism evidence="2 4">
    <name type="scientific">Mus musculus</name>
    <name type="common">Mouse</name>
    <dbReference type="NCBI Taxonomy" id="10090"/>
    <lineage>
        <taxon>Eukaryota</taxon>
        <taxon>Metazoa</taxon>
        <taxon>Chordata</taxon>
        <taxon>Craniata</taxon>
        <taxon>Vertebrata</taxon>
        <taxon>Euteleostomi</taxon>
        <taxon>Mammalia</taxon>
        <taxon>Eutheria</taxon>
        <taxon>Euarchontoglires</taxon>
        <taxon>Glires</taxon>
        <taxon>Rodentia</taxon>
        <taxon>Myomorpha</taxon>
        <taxon>Muroidea</taxon>
        <taxon>Muridae</taxon>
        <taxon>Murinae</taxon>
        <taxon>Mus</taxon>
        <taxon>Mus</taxon>
    </lineage>
</organism>
<dbReference type="SMR" id="S4R167"/>
<dbReference type="GeneTree" id="ENSGT00940000157716"/>
<accession>S4R167</accession>